<accession>A0A8B8UQT1</accession>
<dbReference type="GeneID" id="54630366"/>
<sequence>MKAVFKVMTALLACLFIARYLVCQQNGLGNFATDLQPICQHTEFSVDSLFHSKLLEGSAVADYLVEKYSQSIRPLVEKYPNSPLRRIVAHLYRFWYNVFSFLRLKELCCSVHSKLGPLLNHLRIAWYYLKPYTDNVKNVLENPFNSSTNWMRYGSFSVDGTQTKAIFETDSETEDFEDEDEDEDEDDADAEIEDGSNEYEFEEEQDDHENSQIVTAAILQDLSKIIIGSNSHIELETYEPQSLKMEYEAWIKAIDSKIHKAATLLDSEIQCVFETEMRNKSMEITSKLDDLNKTVCEQLRFLDLKIKDINCTSKFDPTQNKIKYFDETGQVELETYVTKSSITSILKNYKLHLLDFEKSLFRSLDSFLTEMAKLAESIRLENVEVYEEWGDIMVSQWSQRMAYMDIRSLHLKDQYDPEYIEENHFNWLRFMKLKKKVISERNHLVKHDLDMTSILEWITKLKTDFQGTKNNIQDTFLQRMNAADTLFKNRELKEQLEEEFVRQEH</sequence>
<reference evidence="3" key="1">
    <citation type="journal article" date="2017" name="Nat. Genet.">
        <title>Contrasting evolutionary genome dynamics between domesticated and wild yeasts.</title>
        <authorList>
            <person name="Yue J.X."/>
            <person name="Li J."/>
            <person name="Aigrain L."/>
            <person name="Hallin J."/>
            <person name="Persson K."/>
            <person name="Oliver K."/>
            <person name="Bergstrom A."/>
            <person name="Coupland P."/>
            <person name="Warringer J."/>
            <person name="Lagomarsino M.C."/>
            <person name="Fischer G."/>
            <person name="Durbin R."/>
            <person name="Liti G."/>
        </authorList>
    </citation>
    <scope>NUCLEOTIDE SEQUENCE</scope>
    <source>
        <strain evidence="3">CBS432</strain>
    </source>
</reference>
<organism evidence="3">
    <name type="scientific">Saccharomyces paradoxus</name>
    <name type="common">Yeast</name>
    <name type="synonym">Saccharomyces douglasii</name>
    <dbReference type="NCBI Taxonomy" id="27291"/>
    <lineage>
        <taxon>Eukaryota</taxon>
        <taxon>Fungi</taxon>
        <taxon>Dikarya</taxon>
        <taxon>Ascomycota</taxon>
        <taxon>Saccharomycotina</taxon>
        <taxon>Saccharomycetes</taxon>
        <taxon>Saccharomycetales</taxon>
        <taxon>Saccharomycetaceae</taxon>
        <taxon>Saccharomyces</taxon>
    </lineage>
</organism>
<name>A0A8B8UQT1_SACPA</name>
<evidence type="ECO:0000256" key="2">
    <source>
        <dbReference type="SAM" id="SignalP"/>
    </source>
</evidence>
<keyword evidence="2" id="KW-0732">Signal</keyword>
<protein>
    <submittedName>
        <fullName evidence="3">Osw7p</fullName>
    </submittedName>
</protein>
<evidence type="ECO:0000313" key="3">
    <source>
        <dbReference type="RefSeq" id="XP_033766104.1"/>
    </source>
</evidence>
<evidence type="ECO:0000256" key="1">
    <source>
        <dbReference type="SAM" id="MobiDB-lite"/>
    </source>
</evidence>
<proteinExistence type="predicted"/>
<reference evidence="3" key="2">
    <citation type="submission" date="2020-01" db="EMBL/GenBank/DDBJ databases">
        <title>Population-level Yeast Reference Genomes.</title>
        <authorList>
            <person name="Yue J.-X."/>
        </authorList>
    </citation>
    <scope>NUCLEOTIDE SEQUENCE</scope>
    <source>
        <strain evidence="3">CBS432</strain>
    </source>
</reference>
<feature type="signal peptide" evidence="2">
    <location>
        <begin position="1"/>
        <end position="23"/>
    </location>
</feature>
<feature type="chain" id="PRO_5034266822" evidence="2">
    <location>
        <begin position="24"/>
        <end position="505"/>
    </location>
</feature>
<feature type="compositionally biased region" description="Acidic residues" evidence="1">
    <location>
        <begin position="169"/>
        <end position="190"/>
    </location>
</feature>
<dbReference type="RefSeq" id="XP_033766104.1">
    <property type="nucleotide sequence ID" value="XM_033910213.1"/>
</dbReference>
<dbReference type="AlphaFoldDB" id="A0A8B8UQT1"/>
<reference evidence="3" key="3">
    <citation type="submission" date="2025-07" db="EMBL/GenBank/DDBJ databases">
        <authorList>
            <consortium name="NCBI Genome Project"/>
        </authorList>
    </citation>
    <scope>NUCLEOTIDE SEQUENCE</scope>
    <source>
        <strain evidence="3">CBS432</strain>
    </source>
</reference>
<feature type="region of interest" description="Disordered" evidence="1">
    <location>
        <begin position="168"/>
        <end position="190"/>
    </location>
</feature>
<dbReference type="KEGG" id="spao:SPAR_F01000"/>
<dbReference type="OrthoDB" id="4044605at2759"/>
<gene>
    <name evidence="3" type="primary">OSW7</name>
    <name evidence="3" type="ORF">SPAR_F01000</name>
</gene>
<reference evidence="3" key="4">
    <citation type="submission" date="2025-08" db="UniProtKB">
        <authorList>
            <consortium name="RefSeq"/>
        </authorList>
    </citation>
    <scope>IDENTIFICATION</scope>
    <source>
        <strain evidence="3">CBS432</strain>
    </source>
</reference>
<dbReference type="VEuPathDB" id="FungiDB:SPAR_F01000"/>